<dbReference type="InterPro" id="IPR011009">
    <property type="entry name" value="Kinase-like_dom_sf"/>
</dbReference>
<feature type="compositionally biased region" description="Low complexity" evidence="1">
    <location>
        <begin position="677"/>
        <end position="693"/>
    </location>
</feature>
<feature type="domain" description="Protein kinase" evidence="2">
    <location>
        <begin position="1"/>
        <end position="313"/>
    </location>
</feature>
<dbReference type="InterPro" id="IPR051177">
    <property type="entry name" value="CIK-Related_Protein"/>
</dbReference>
<name>A0AAV9PE48_9PEZI</name>
<gene>
    <name evidence="3" type="primary">CEX1</name>
    <name evidence="3" type="ORF">LTR77_004507</name>
</gene>
<reference evidence="3 4" key="1">
    <citation type="submission" date="2023-08" db="EMBL/GenBank/DDBJ databases">
        <title>Black Yeasts Isolated from many extreme environments.</title>
        <authorList>
            <person name="Coleine C."/>
            <person name="Stajich J.E."/>
            <person name="Selbmann L."/>
        </authorList>
    </citation>
    <scope>NUCLEOTIDE SEQUENCE [LARGE SCALE GENOMIC DNA]</scope>
    <source>
        <strain evidence="3 4">CCFEE 5935</strain>
    </source>
</reference>
<evidence type="ECO:0000313" key="3">
    <source>
        <dbReference type="EMBL" id="KAK5171363.1"/>
    </source>
</evidence>
<dbReference type="InterPro" id="IPR016024">
    <property type="entry name" value="ARM-type_fold"/>
</dbReference>
<evidence type="ECO:0000259" key="2">
    <source>
        <dbReference type="PROSITE" id="PS50011"/>
    </source>
</evidence>
<comment type="caution">
    <text evidence="3">The sequence shown here is derived from an EMBL/GenBank/DDBJ whole genome shotgun (WGS) entry which is preliminary data.</text>
</comment>
<accession>A0AAV9PE48</accession>
<feature type="region of interest" description="Disordered" evidence="1">
    <location>
        <begin position="591"/>
        <end position="779"/>
    </location>
</feature>
<dbReference type="GeneID" id="89925853"/>
<dbReference type="InterPro" id="IPR011989">
    <property type="entry name" value="ARM-like"/>
</dbReference>
<dbReference type="SUPFAM" id="SSF48371">
    <property type="entry name" value="ARM repeat"/>
    <property type="match status" value="1"/>
</dbReference>
<dbReference type="AlphaFoldDB" id="A0AAV9PE48"/>
<dbReference type="PANTHER" id="PTHR12984:SF3">
    <property type="entry name" value="N-TERMINAL KINASE-LIKE PROTEIN"/>
    <property type="match status" value="1"/>
</dbReference>
<feature type="compositionally biased region" description="Polar residues" evidence="1">
    <location>
        <begin position="750"/>
        <end position="765"/>
    </location>
</feature>
<proteinExistence type="predicted"/>
<dbReference type="InterPro" id="IPR000719">
    <property type="entry name" value="Prot_kinase_dom"/>
</dbReference>
<organism evidence="3 4">
    <name type="scientific">Saxophila tyrrhenica</name>
    <dbReference type="NCBI Taxonomy" id="1690608"/>
    <lineage>
        <taxon>Eukaryota</taxon>
        <taxon>Fungi</taxon>
        <taxon>Dikarya</taxon>
        <taxon>Ascomycota</taxon>
        <taxon>Pezizomycotina</taxon>
        <taxon>Dothideomycetes</taxon>
        <taxon>Dothideomycetidae</taxon>
        <taxon>Mycosphaerellales</taxon>
        <taxon>Extremaceae</taxon>
        <taxon>Saxophila</taxon>
    </lineage>
</organism>
<dbReference type="PROSITE" id="PS50011">
    <property type="entry name" value="PROTEIN_KINASE_DOM"/>
    <property type="match status" value="1"/>
</dbReference>
<dbReference type="PANTHER" id="PTHR12984">
    <property type="entry name" value="SCY1-RELATED S/T PROTEIN KINASE-LIKE"/>
    <property type="match status" value="1"/>
</dbReference>
<evidence type="ECO:0000313" key="4">
    <source>
        <dbReference type="Proteomes" id="UP001337655"/>
    </source>
</evidence>
<feature type="compositionally biased region" description="Low complexity" evidence="1">
    <location>
        <begin position="721"/>
        <end position="745"/>
    </location>
</feature>
<dbReference type="GO" id="GO:0005737">
    <property type="term" value="C:cytoplasm"/>
    <property type="evidence" value="ECO:0007669"/>
    <property type="project" value="TreeGrafter"/>
</dbReference>
<dbReference type="InterPro" id="IPR001245">
    <property type="entry name" value="Ser-Thr/Tyr_kinase_cat_dom"/>
</dbReference>
<feature type="region of interest" description="Disordered" evidence="1">
    <location>
        <begin position="547"/>
        <end position="572"/>
    </location>
</feature>
<dbReference type="Pfam" id="PF07714">
    <property type="entry name" value="PK_Tyr_Ser-Thr"/>
    <property type="match status" value="1"/>
</dbReference>
<dbReference type="Gene3D" id="1.10.510.10">
    <property type="entry name" value="Transferase(Phosphotransferase) domain 1"/>
    <property type="match status" value="1"/>
</dbReference>
<dbReference type="GO" id="GO:0004672">
    <property type="term" value="F:protein kinase activity"/>
    <property type="evidence" value="ECO:0007669"/>
    <property type="project" value="InterPro"/>
</dbReference>
<dbReference type="RefSeq" id="XP_064660391.1">
    <property type="nucleotide sequence ID" value="XM_064801761.1"/>
</dbReference>
<feature type="compositionally biased region" description="Polar residues" evidence="1">
    <location>
        <begin position="560"/>
        <end position="569"/>
    </location>
</feature>
<dbReference type="Proteomes" id="UP001337655">
    <property type="component" value="Unassembled WGS sequence"/>
</dbReference>
<dbReference type="EMBL" id="JAVRRT010000006">
    <property type="protein sequence ID" value="KAK5171363.1"/>
    <property type="molecule type" value="Genomic_DNA"/>
</dbReference>
<dbReference type="Gene3D" id="3.30.200.20">
    <property type="entry name" value="Phosphorylase Kinase, domain 1"/>
    <property type="match status" value="1"/>
</dbReference>
<feature type="compositionally biased region" description="Acidic residues" evidence="1">
    <location>
        <begin position="768"/>
        <end position="779"/>
    </location>
</feature>
<dbReference type="SUPFAM" id="SSF56112">
    <property type="entry name" value="Protein kinase-like (PK-like)"/>
    <property type="match status" value="1"/>
</dbReference>
<feature type="compositionally biased region" description="Polar residues" evidence="1">
    <location>
        <begin position="591"/>
        <end position="615"/>
    </location>
</feature>
<sequence>MDFLKSAVASIAKGPAFPYSFGDRVDIDQSIWTLHNGTRREDGSRCSIFSFDINANKSRLALARNALRKFRTIRHPGIIKVLDTLETDTIIYIATERITPLNWSTRRKALSEQSLLWGLYNVAKTLKFVNSEASSIHGNVRASSIFTSESGEWKVGGLEILSSMKEDDAVMFSQGSLVPDIGRYTPPEVAKGSWQSVRTNPLHAVDAYDYGILISEVFNGGFSGSEQIGTTKNVPLQMQTSYKPLTHAAPKMRLSVAHFLEQGSRSGGYFDTALIQLSEGIENLGLKSDSEKDEFLGELETVAETDDFPEEFFKVKVLPELLKSVEFGGGGAKSFSLVMKIAAKLSEDEYDTQITPVIIRLFTSPDRALRVCLLDNLPQMIDHLSQKVVSDKIFPQMVTGFGDLAPVVREQTVKAVLVVVPKLSDRVINGELLRHLAKTANDEQPGIRTNTTICLGKIARNLGPSSRAKVLTAAFSRALRDPFVHARNAALLALAATADMFSEEDCATKMLPALCPALVDKEKMIRDQANKTLNIYLERVRKYSTTLPDSILPPPEAASAPSTRISTPQPGMGGQVLGWAISSFTNKLSTATGEIQPNSNGARPTPQERPTSTPPVNGLQPRPANHSTPSAATVPKVTTGVRSATIATQVEDEDFGDGWGEIDDDPSAAWDDDLQPTSASQSHTSKPSTSSVTYDDGGEPDFEGWLNAQAQAKTASKKPLPKGLAKKPTTTASAARPAAATRNSAPVRPATSTAAARTVPQPSAQSKEEEDEDWGDAWG</sequence>
<evidence type="ECO:0000256" key="1">
    <source>
        <dbReference type="SAM" id="MobiDB-lite"/>
    </source>
</evidence>
<dbReference type="Gene3D" id="1.25.10.10">
    <property type="entry name" value="Leucine-rich Repeat Variant"/>
    <property type="match status" value="1"/>
</dbReference>
<dbReference type="GO" id="GO:0005524">
    <property type="term" value="F:ATP binding"/>
    <property type="evidence" value="ECO:0007669"/>
    <property type="project" value="InterPro"/>
</dbReference>
<keyword evidence="4" id="KW-1185">Reference proteome</keyword>
<feature type="compositionally biased region" description="Acidic residues" evidence="1">
    <location>
        <begin position="650"/>
        <end position="674"/>
    </location>
</feature>
<protein>
    <submittedName>
        <fullName evidence="3">Nuclear aminoacylation-dependent tRNA export pathway component</fullName>
    </submittedName>
</protein>
<dbReference type="GO" id="GO:0006409">
    <property type="term" value="P:tRNA export from nucleus"/>
    <property type="evidence" value="ECO:0007669"/>
    <property type="project" value="TreeGrafter"/>
</dbReference>